<evidence type="ECO:0000313" key="2">
    <source>
        <dbReference type="EMBL" id="CAD7245039.1"/>
    </source>
</evidence>
<dbReference type="EMBL" id="CAJPEV010000764">
    <property type="protein sequence ID" value="CAG0888334.1"/>
    <property type="molecule type" value="Genomic_DNA"/>
</dbReference>
<feature type="chain" id="PRO_5036209058" evidence="1">
    <location>
        <begin position="19"/>
        <end position="138"/>
    </location>
</feature>
<reference evidence="2" key="1">
    <citation type="submission" date="2020-11" db="EMBL/GenBank/DDBJ databases">
        <authorList>
            <person name="Tran Van P."/>
        </authorList>
    </citation>
    <scope>NUCLEOTIDE SEQUENCE</scope>
</reference>
<dbReference type="EMBL" id="LR900281">
    <property type="protein sequence ID" value="CAD7245039.1"/>
    <property type="molecule type" value="Genomic_DNA"/>
</dbReference>
<dbReference type="Proteomes" id="UP000677054">
    <property type="component" value="Unassembled WGS sequence"/>
</dbReference>
<evidence type="ECO:0000256" key="1">
    <source>
        <dbReference type="SAM" id="SignalP"/>
    </source>
</evidence>
<evidence type="ECO:0000313" key="3">
    <source>
        <dbReference type="Proteomes" id="UP000677054"/>
    </source>
</evidence>
<gene>
    <name evidence="2" type="ORF">DSTB1V02_LOCUS4917</name>
</gene>
<organism evidence="2">
    <name type="scientific">Darwinula stevensoni</name>
    <dbReference type="NCBI Taxonomy" id="69355"/>
    <lineage>
        <taxon>Eukaryota</taxon>
        <taxon>Metazoa</taxon>
        <taxon>Ecdysozoa</taxon>
        <taxon>Arthropoda</taxon>
        <taxon>Crustacea</taxon>
        <taxon>Oligostraca</taxon>
        <taxon>Ostracoda</taxon>
        <taxon>Podocopa</taxon>
        <taxon>Podocopida</taxon>
        <taxon>Darwinulocopina</taxon>
        <taxon>Darwinuloidea</taxon>
        <taxon>Darwinulidae</taxon>
        <taxon>Darwinula</taxon>
    </lineage>
</organism>
<accession>A0A7R8X816</accession>
<proteinExistence type="predicted"/>
<keyword evidence="1" id="KW-0732">Signal</keyword>
<dbReference type="AlphaFoldDB" id="A0A7R8X816"/>
<keyword evidence="3" id="KW-1185">Reference proteome</keyword>
<protein>
    <submittedName>
        <fullName evidence="2">Uncharacterized protein</fullName>
    </submittedName>
</protein>
<sequence length="138" mass="15704">MKFVGFLMLAGVFGHGSALLCHVCGEHFRIDCRDPSGWTTWDSSHYEQPQRGTWYCMSEWYHTELQAAAGVIWFREECFTSKDMPVPEGLRRCTCQSDYCNGVQGPDIDRSSVSSMPSLSPLPLFVLLSNFFCRIFSL</sequence>
<feature type="signal peptide" evidence="1">
    <location>
        <begin position="1"/>
        <end position="18"/>
    </location>
</feature>
<name>A0A7R8X816_9CRUS</name>